<dbReference type="AlphaFoldDB" id="A0A2Z7AJR1"/>
<sequence>MAMAASMINNSIQVYFDSVFSMEDEGMVQMFKALESSGLRGFLGCSSAIYESTLVDLFHNASVRDNKVISAVQGKYVEISEEDMVTPASKQARGFAVQICIILKGAPDLDLGESKAFPPLKILTTKTVGTYIAKNKNITVEEVVDELWRQLPRRPTKRRPDPAVVESAAKKKRKTVGRAAPVEKNLSIVTVAQDVEPISVLTETAEVEDVETDLEEPVVMKTAGVEPVETEKGPLVDAEKEKEKNKEKTIDSSDTEPLSKVLELTEKSTSDEESMSIDDILKRIPEEMMLPFYAAAEPTKITFGSGIEIRDRDCLRRLTILESVSDIAAKEEQILAWAETASLQNAVKRRMYIIAKYREMMLRKFLEARHSNLESGTPTTAIDLQVLEMLSEAHHLALSTLMVQMRRHKLKWIRPSALNLFEGAYVYASSLPPLHTRRHRRRLAPPPRVAGIRSGRFDEENPFVQNSSVLLVQADEGVSVLVVDRIGDYLPQSTEKSRVLVIPVGARHKCQQDLEIGRPNAAMHGGPLISTPRALARTGRALAARPRERRREMLQQAQEVAPTSGELAALCAADDGRRLLRFVSCDRACVVLLAARCLLLDAPLGRRCATLARAMLRPGTPCVAREFFVWRSPAGRRSGESPAMS</sequence>
<reference evidence="2 3" key="1">
    <citation type="journal article" date="2015" name="Proc. Natl. Acad. Sci. U.S.A.">
        <title>The resurrection genome of Boea hygrometrica: A blueprint for survival of dehydration.</title>
        <authorList>
            <person name="Xiao L."/>
            <person name="Yang G."/>
            <person name="Zhang L."/>
            <person name="Yang X."/>
            <person name="Zhao S."/>
            <person name="Ji Z."/>
            <person name="Zhou Q."/>
            <person name="Hu M."/>
            <person name="Wang Y."/>
            <person name="Chen M."/>
            <person name="Xu Y."/>
            <person name="Jin H."/>
            <person name="Xiao X."/>
            <person name="Hu G."/>
            <person name="Bao F."/>
            <person name="Hu Y."/>
            <person name="Wan P."/>
            <person name="Li L."/>
            <person name="Deng X."/>
            <person name="Kuang T."/>
            <person name="Xiang C."/>
            <person name="Zhu J.K."/>
            <person name="Oliver M.J."/>
            <person name="He Y."/>
        </authorList>
    </citation>
    <scope>NUCLEOTIDE SEQUENCE [LARGE SCALE GENOMIC DNA]</scope>
    <source>
        <strain evidence="3">cv. XS01</strain>
    </source>
</reference>
<feature type="region of interest" description="Disordered" evidence="1">
    <location>
        <begin position="230"/>
        <end position="274"/>
    </location>
</feature>
<evidence type="ECO:0000313" key="3">
    <source>
        <dbReference type="Proteomes" id="UP000250235"/>
    </source>
</evidence>
<evidence type="ECO:0000313" key="2">
    <source>
        <dbReference type="EMBL" id="KZV22014.1"/>
    </source>
</evidence>
<organism evidence="2 3">
    <name type="scientific">Dorcoceras hygrometricum</name>
    <dbReference type="NCBI Taxonomy" id="472368"/>
    <lineage>
        <taxon>Eukaryota</taxon>
        <taxon>Viridiplantae</taxon>
        <taxon>Streptophyta</taxon>
        <taxon>Embryophyta</taxon>
        <taxon>Tracheophyta</taxon>
        <taxon>Spermatophyta</taxon>
        <taxon>Magnoliopsida</taxon>
        <taxon>eudicotyledons</taxon>
        <taxon>Gunneridae</taxon>
        <taxon>Pentapetalae</taxon>
        <taxon>asterids</taxon>
        <taxon>lamiids</taxon>
        <taxon>Lamiales</taxon>
        <taxon>Gesneriaceae</taxon>
        <taxon>Didymocarpoideae</taxon>
        <taxon>Trichosporeae</taxon>
        <taxon>Loxocarpinae</taxon>
        <taxon>Dorcoceras</taxon>
    </lineage>
</organism>
<keyword evidence="3" id="KW-1185">Reference proteome</keyword>
<gene>
    <name evidence="2" type="ORF">F511_33223</name>
</gene>
<proteinExistence type="predicted"/>
<name>A0A2Z7AJR1_9LAMI</name>
<dbReference type="Proteomes" id="UP000250235">
    <property type="component" value="Unassembled WGS sequence"/>
</dbReference>
<dbReference type="EMBL" id="KV014516">
    <property type="protein sequence ID" value="KZV22014.1"/>
    <property type="molecule type" value="Genomic_DNA"/>
</dbReference>
<evidence type="ECO:0000256" key="1">
    <source>
        <dbReference type="SAM" id="MobiDB-lite"/>
    </source>
</evidence>
<feature type="compositionally biased region" description="Basic and acidic residues" evidence="1">
    <location>
        <begin position="230"/>
        <end position="251"/>
    </location>
</feature>
<accession>A0A2Z7AJR1</accession>
<evidence type="ECO:0008006" key="4">
    <source>
        <dbReference type="Google" id="ProtNLM"/>
    </source>
</evidence>
<protein>
    <recommendedName>
        <fullName evidence="4">Splicing factor 3B subunit 1-like</fullName>
    </recommendedName>
</protein>